<dbReference type="InterPro" id="IPR052018">
    <property type="entry name" value="PHP_domain"/>
</dbReference>
<evidence type="ECO:0000313" key="3">
    <source>
        <dbReference type="EMBL" id="BAI64450.1"/>
    </source>
</evidence>
<name>D2NS24_ROTMD</name>
<dbReference type="SMART" id="SM00481">
    <property type="entry name" value="POLIIIAc"/>
    <property type="match status" value="1"/>
</dbReference>
<dbReference type="PANTHER" id="PTHR42924">
    <property type="entry name" value="EXONUCLEASE"/>
    <property type="match status" value="1"/>
</dbReference>
<organism evidence="3 4">
    <name type="scientific">Rothia mucilaginosa (strain DY-18)</name>
    <name type="common">Stomatococcus mucilaginosus</name>
    <dbReference type="NCBI Taxonomy" id="680646"/>
    <lineage>
        <taxon>Bacteria</taxon>
        <taxon>Bacillati</taxon>
        <taxon>Actinomycetota</taxon>
        <taxon>Actinomycetes</taxon>
        <taxon>Micrococcales</taxon>
        <taxon>Micrococcaceae</taxon>
        <taxon>Rothia</taxon>
    </lineage>
</organism>
<evidence type="ECO:0000259" key="2">
    <source>
        <dbReference type="SMART" id="SM00481"/>
    </source>
</evidence>
<reference evidence="4" key="1">
    <citation type="submission" date="2009-07" db="EMBL/GenBank/DDBJ databases">
        <title>Complete genome sequence of Rothia mucilaginosa DJ.</title>
        <authorList>
            <person name="Yamane K."/>
            <person name="Nambu T."/>
            <person name="Mashimo C."/>
            <person name="Sugimori C."/>
            <person name="Yamanaka T."/>
            <person name="Leung K."/>
            <person name="Fukushima H."/>
        </authorList>
    </citation>
    <scope>NUCLEOTIDE SEQUENCE [LARGE SCALE GENOMIC DNA]</scope>
    <source>
        <strain evidence="4">DY-18</strain>
    </source>
</reference>
<dbReference type="Gene3D" id="3.20.20.140">
    <property type="entry name" value="Metal-dependent hydrolases"/>
    <property type="match status" value="1"/>
</dbReference>
<dbReference type="STRING" id="680646.RMDY18_06180"/>
<feature type="region of interest" description="Disordered" evidence="1">
    <location>
        <begin position="1"/>
        <end position="48"/>
    </location>
</feature>
<keyword evidence="4" id="KW-1185">Reference proteome</keyword>
<dbReference type="HOGENOM" id="CLU_067347_1_0_11"/>
<dbReference type="GO" id="GO:0004534">
    <property type="term" value="F:5'-3' RNA exonuclease activity"/>
    <property type="evidence" value="ECO:0007669"/>
    <property type="project" value="TreeGrafter"/>
</dbReference>
<dbReference type="GO" id="GO:0035312">
    <property type="term" value="F:5'-3' DNA exonuclease activity"/>
    <property type="evidence" value="ECO:0007669"/>
    <property type="project" value="TreeGrafter"/>
</dbReference>
<evidence type="ECO:0000256" key="1">
    <source>
        <dbReference type="SAM" id="MobiDB-lite"/>
    </source>
</evidence>
<dbReference type="Pfam" id="PF02811">
    <property type="entry name" value="PHP"/>
    <property type="match status" value="1"/>
</dbReference>
<reference evidence="3 4" key="2">
    <citation type="journal article" date="2010" name="J Osaka Dent Univ">
        <title>Isolation and identification of Rothia mucilaginosa from persistent apical periodontitis lesions.</title>
        <authorList>
            <person name="Yamane K."/>
            <person name="Yoshida M."/>
            <person name="Fujihira T."/>
            <person name="Baba T."/>
            <person name="Tsuji N."/>
            <person name="Hayashi H."/>
            <person name="Sugimori C."/>
            <person name="Yamanaka T."/>
            <person name="Mashimo C."/>
            <person name="Nambu T."/>
            <person name="Kawai H."/>
            <person name="Fukushima H."/>
        </authorList>
    </citation>
    <scope>NUCLEOTIDE SEQUENCE [LARGE SCALE GENOMIC DNA]</scope>
    <source>
        <strain evidence="3 4">DY-18</strain>
    </source>
</reference>
<protein>
    <submittedName>
        <fullName evidence="3">Predicted metal-dependent phosphoesterase</fullName>
    </submittedName>
</protein>
<dbReference type="InterPro" id="IPR016195">
    <property type="entry name" value="Pol/histidinol_Pase-like"/>
</dbReference>
<feature type="domain" description="Polymerase/histidinol phosphatase N-terminal" evidence="2">
    <location>
        <begin position="55"/>
        <end position="120"/>
    </location>
</feature>
<dbReference type="AlphaFoldDB" id="D2NS24"/>
<reference evidence="3 4" key="3">
    <citation type="journal article" date="2010" name="Sequencing">
        <title>Complete Genome Sequence of Rothia mucilaginosa DY-18: A Clinical Isolate with Dense Meshwork-Like Structures from a Persistent Apical Periodontitis Lesion.</title>
        <authorList>
            <person name="Yamane K."/>
            <person name="Nambu T."/>
            <person name="Yamanaka T."/>
            <person name="Mashimo C."/>
            <person name="Sugimori C."/>
            <person name="Leung K.-P."/>
            <person name="Fukushima H."/>
        </authorList>
    </citation>
    <scope>NUCLEOTIDE SEQUENCE [LARGE SCALE GENOMIC DNA]</scope>
    <source>
        <strain evidence="3 4">DY-18</strain>
    </source>
</reference>
<dbReference type="Proteomes" id="UP000001883">
    <property type="component" value="Chromosome"/>
</dbReference>
<dbReference type="PANTHER" id="PTHR42924:SF3">
    <property type="entry name" value="POLYMERASE_HISTIDINOL PHOSPHATASE N-TERMINAL DOMAIN-CONTAINING PROTEIN"/>
    <property type="match status" value="1"/>
</dbReference>
<feature type="compositionally biased region" description="Low complexity" evidence="1">
    <location>
        <begin position="31"/>
        <end position="41"/>
    </location>
</feature>
<dbReference type="Gene3D" id="1.10.150.650">
    <property type="match status" value="1"/>
</dbReference>
<dbReference type="SUPFAM" id="SSF89550">
    <property type="entry name" value="PHP domain-like"/>
    <property type="match status" value="1"/>
</dbReference>
<proteinExistence type="predicted"/>
<gene>
    <name evidence="3" type="ordered locus">RMDY18_06180</name>
</gene>
<accession>D2NS24</accession>
<dbReference type="EMBL" id="AP011540">
    <property type="protein sequence ID" value="BAI64450.1"/>
    <property type="molecule type" value="Genomic_DNA"/>
</dbReference>
<dbReference type="InterPro" id="IPR004013">
    <property type="entry name" value="PHP_dom"/>
</dbReference>
<sequence length="343" mass="37015">MTCLKTPLRRQRTSRGGEGENMTQTEHRNSAPNAQQAPQPAESGAPEHLNRAGRYDLHIHSAISDGTQSLIELVPLIARAGLAGFALTDHDTTAGWAQAAQLAGEYGLDFLPGAEFSCRYRYTDGEDRARTKTIHLLAYGFDPVGSELARRVEAIRASREGRAQAIVGRLAADYPLTWDDVLAQVGEGNTAVGRPHIADALVAAGVVTDRSEAFAKLLYTGSPYYVPQDALDPLEAVRLVREAGGVPVIAHPMSTMRGPALSLEYLGLMVDAGLAGVEVYHRENSPEDRARLLEFIERQREAGREVLVTGSSDYHGAGKPNLLGENTTDAVTVARIREQLAAQ</sequence>
<dbReference type="CDD" id="cd07438">
    <property type="entry name" value="PHP_HisPPase_AMP"/>
    <property type="match status" value="1"/>
</dbReference>
<dbReference type="KEGG" id="rmu:RMDY18_06180"/>
<dbReference type="eggNOG" id="COG0613">
    <property type="taxonomic scope" value="Bacteria"/>
</dbReference>
<evidence type="ECO:0000313" key="4">
    <source>
        <dbReference type="Proteomes" id="UP000001883"/>
    </source>
</evidence>
<dbReference type="InterPro" id="IPR003141">
    <property type="entry name" value="Pol/His_phosphatase_N"/>
</dbReference>